<comment type="caution">
    <text evidence="7">The sequence shown here is derived from an EMBL/GenBank/DDBJ whole genome shotgun (WGS) entry which is preliminary data.</text>
</comment>
<evidence type="ECO:0000256" key="1">
    <source>
        <dbReference type="ARBA" id="ARBA00022574"/>
    </source>
</evidence>
<dbReference type="EMBL" id="JADBEB010000001">
    <property type="protein sequence ID" value="MBE1489862.1"/>
    <property type="molecule type" value="Genomic_DNA"/>
</dbReference>
<dbReference type="Pfam" id="PF00012">
    <property type="entry name" value="HSP70"/>
    <property type="match status" value="1"/>
</dbReference>
<keyword evidence="2" id="KW-0677">Repeat</keyword>
<feature type="repeat" description="WD" evidence="6">
    <location>
        <begin position="575"/>
        <end position="617"/>
    </location>
</feature>
<dbReference type="InterPro" id="IPR019775">
    <property type="entry name" value="WD40_repeat_CS"/>
</dbReference>
<dbReference type="GO" id="GO:0140662">
    <property type="term" value="F:ATP-dependent protein folding chaperone"/>
    <property type="evidence" value="ECO:0007669"/>
    <property type="project" value="InterPro"/>
</dbReference>
<gene>
    <name evidence="7" type="ORF">H4W31_005500</name>
</gene>
<dbReference type="PRINTS" id="PR00320">
    <property type="entry name" value="GPROTEINBRPT"/>
</dbReference>
<dbReference type="Gene3D" id="3.30.420.40">
    <property type="match status" value="2"/>
</dbReference>
<dbReference type="SUPFAM" id="SSF50978">
    <property type="entry name" value="WD40 repeat-like"/>
    <property type="match status" value="1"/>
</dbReference>
<sequence length="736" mass="77365">MATGEYWLGIDFGTSTTVAALAWPDGRIKPLLFDASPLLASAVFIGPGSPGMLTGADAERAALGHPAGFEANPKRRIDDGTVWLADQEIRVVDLIAAVLARVAAEAYRVAGQRPAVVVLTHPADWSRLRLGILAEAAAQAGFPNVEFVAEPVAAAAYFCTALGRRIAPGRCVIVYDLGAGTFDVSAVRVSATGFEVVASAGLDDVGGLEFDAAVVAHVRALTATAAEAWQRLDWPQTADDGFARHTLWWGARSAKEQLSRHPTSDLRLPVVGTDVHLTRGEFERAARPHLDRTTNVTFELLRDAAIPRESIGAVFLVGGSSRIPLAATLLHKTLGIAPVAIEQPELVVAEGSLLIRRTIPPAPSSGPDVGPLPVPTIATGAPGSAWRGRLSRRTVIVGAATVTALGTAASAAAVLRRDPPKGSPTPTPRPVTGARFVAELTGHTDTVFDVAFDAHGGDLIATAGGDGTIRLWSTTSRGPIDKPIPFEAGDGVPNYVRGVRFSPDGSVLAACGNNFGIGLWDVVTRGRLGYPLRGHTSVNYVVDFSPDGRTLASSSADHTIRLWDVLRRQALGAPLLGHTDNVYALAFHPHDGNIVASGGADRTVRLWDLRTRRQIGASLSAHDEIVNDVKFSPDGLLLASNGNDATVRVWDLASRQQVGEPIDLLLPAGSVSFSPDGSVLATGGRHVRLWDLASREMIGTPLTDGTSEAAAVAFNPDGTILAGAVGNSLFLWEILR</sequence>
<feature type="repeat" description="WD" evidence="6">
    <location>
        <begin position="619"/>
        <end position="660"/>
    </location>
</feature>
<evidence type="ECO:0000256" key="6">
    <source>
        <dbReference type="PROSITE-ProRule" id="PRU00221"/>
    </source>
</evidence>
<dbReference type="PROSITE" id="PS50294">
    <property type="entry name" value="WD_REPEATS_REGION"/>
    <property type="match status" value="4"/>
</dbReference>
<feature type="repeat" description="WD" evidence="6">
    <location>
        <begin position="440"/>
        <end position="482"/>
    </location>
</feature>
<dbReference type="RefSeq" id="WP_192769252.1">
    <property type="nucleotide sequence ID" value="NZ_JADBEB010000001.1"/>
</dbReference>
<dbReference type="SMART" id="SM00320">
    <property type="entry name" value="WD40"/>
    <property type="match status" value="7"/>
</dbReference>
<dbReference type="SUPFAM" id="SSF53067">
    <property type="entry name" value="Actin-like ATPase domain"/>
    <property type="match status" value="2"/>
</dbReference>
<keyword evidence="4" id="KW-0067">ATP-binding</keyword>
<dbReference type="PRINTS" id="PR00301">
    <property type="entry name" value="HEATSHOCK70"/>
</dbReference>
<dbReference type="PANTHER" id="PTHR45333:SF1">
    <property type="entry name" value="CHROMOSOME UNDETERMINED SCAFFOLD_625, WHOLE GENOME SHOTGUN SEQUENCE"/>
    <property type="match status" value="1"/>
</dbReference>
<dbReference type="InterPro" id="IPR015943">
    <property type="entry name" value="WD40/YVTN_repeat-like_dom_sf"/>
</dbReference>
<accession>A0A927M8C4</accession>
<dbReference type="InterPro" id="IPR020472">
    <property type="entry name" value="WD40_PAC1"/>
</dbReference>
<name>A0A927M8C4_9ACTN</name>
<dbReference type="Gene3D" id="2.130.10.10">
    <property type="entry name" value="YVTN repeat-like/Quinoprotein amine dehydrogenase"/>
    <property type="match status" value="3"/>
</dbReference>
<evidence type="ECO:0000313" key="8">
    <source>
        <dbReference type="Proteomes" id="UP000649753"/>
    </source>
</evidence>
<keyword evidence="1 6" id="KW-0853">WD repeat</keyword>
<keyword evidence="8" id="KW-1185">Reference proteome</keyword>
<dbReference type="PROSITE" id="PS00678">
    <property type="entry name" value="WD_REPEATS_1"/>
    <property type="match status" value="3"/>
</dbReference>
<evidence type="ECO:0000313" key="7">
    <source>
        <dbReference type="EMBL" id="MBE1489862.1"/>
    </source>
</evidence>
<dbReference type="PROSITE" id="PS50082">
    <property type="entry name" value="WD_REPEATS_2"/>
    <property type="match status" value="4"/>
</dbReference>
<dbReference type="Proteomes" id="UP000649753">
    <property type="component" value="Unassembled WGS sequence"/>
</dbReference>
<feature type="repeat" description="WD" evidence="6">
    <location>
        <begin position="532"/>
        <end position="573"/>
    </location>
</feature>
<dbReference type="InterPro" id="IPR043129">
    <property type="entry name" value="ATPase_NBD"/>
</dbReference>
<dbReference type="InterPro" id="IPR036322">
    <property type="entry name" value="WD40_repeat_dom_sf"/>
</dbReference>
<keyword evidence="3" id="KW-0547">Nucleotide-binding</keyword>
<evidence type="ECO:0000256" key="5">
    <source>
        <dbReference type="ARBA" id="ARBA00023186"/>
    </source>
</evidence>
<keyword evidence="5" id="KW-0143">Chaperone</keyword>
<dbReference type="InterPro" id="IPR013126">
    <property type="entry name" value="Hsp_70_fam"/>
</dbReference>
<dbReference type="InterPro" id="IPR001680">
    <property type="entry name" value="WD40_rpt"/>
</dbReference>
<protein>
    <submittedName>
        <fullName evidence="7">WD40 repeat protein</fullName>
    </submittedName>
</protein>
<evidence type="ECO:0000256" key="3">
    <source>
        <dbReference type="ARBA" id="ARBA00022741"/>
    </source>
</evidence>
<dbReference type="CDD" id="cd00200">
    <property type="entry name" value="WD40"/>
    <property type="match status" value="1"/>
</dbReference>
<dbReference type="PANTHER" id="PTHR45333">
    <property type="entry name" value="MEMBRANE PROTEIN-RELATED"/>
    <property type="match status" value="1"/>
</dbReference>
<evidence type="ECO:0000256" key="4">
    <source>
        <dbReference type="ARBA" id="ARBA00022840"/>
    </source>
</evidence>
<proteinExistence type="predicted"/>
<evidence type="ECO:0000256" key="2">
    <source>
        <dbReference type="ARBA" id="ARBA00022737"/>
    </source>
</evidence>
<dbReference type="Gene3D" id="3.90.640.10">
    <property type="entry name" value="Actin, Chain A, domain 4"/>
    <property type="match status" value="1"/>
</dbReference>
<dbReference type="Pfam" id="PF00400">
    <property type="entry name" value="WD40"/>
    <property type="match status" value="6"/>
</dbReference>
<organism evidence="7 8">
    <name type="scientific">Plantactinospora soyae</name>
    <dbReference type="NCBI Taxonomy" id="1544732"/>
    <lineage>
        <taxon>Bacteria</taxon>
        <taxon>Bacillati</taxon>
        <taxon>Actinomycetota</taxon>
        <taxon>Actinomycetes</taxon>
        <taxon>Micromonosporales</taxon>
        <taxon>Micromonosporaceae</taxon>
        <taxon>Plantactinospora</taxon>
    </lineage>
</organism>
<dbReference type="AlphaFoldDB" id="A0A927M8C4"/>
<dbReference type="GO" id="GO:0005524">
    <property type="term" value="F:ATP binding"/>
    <property type="evidence" value="ECO:0007669"/>
    <property type="project" value="UniProtKB-KW"/>
</dbReference>
<reference evidence="7" key="1">
    <citation type="submission" date="2020-10" db="EMBL/GenBank/DDBJ databases">
        <title>Sequencing the genomes of 1000 actinobacteria strains.</title>
        <authorList>
            <person name="Klenk H.-P."/>
        </authorList>
    </citation>
    <scope>NUCLEOTIDE SEQUENCE</scope>
    <source>
        <strain evidence="7">DSM 46832</strain>
    </source>
</reference>